<dbReference type="SUPFAM" id="SSF56235">
    <property type="entry name" value="N-terminal nucleophile aminohydrolases (Ntn hydrolases)"/>
    <property type="match status" value="1"/>
</dbReference>
<keyword evidence="2 6" id="KW-0963">Cytoplasm</keyword>
<comment type="function">
    <text evidence="1">The proteasome is a multicatalytic proteinase complex which is characterized by its ability to cleave peptides with Arg, Phe, Tyr, Leu, and Glu adjacent to the leaving group at neutral or slightly basic pH. The proteasome has an ATP-dependent proteolytic activity.</text>
</comment>
<dbReference type="Pfam" id="PF10584">
    <property type="entry name" value="Proteasome_A_N"/>
    <property type="match status" value="1"/>
</dbReference>
<dbReference type="Gene3D" id="3.60.20.10">
    <property type="entry name" value="Glutamine Phosphoribosylpyrophosphate, subunit 1, domain 1"/>
    <property type="match status" value="1"/>
</dbReference>
<comment type="similarity">
    <text evidence="5 6">Belongs to the peptidase T1A family.</text>
</comment>
<evidence type="ECO:0000313" key="9">
    <source>
        <dbReference type="Proteomes" id="UP000046395"/>
    </source>
</evidence>
<protein>
    <recommendedName>
        <fullName evidence="6">Proteasome subunit alpha type</fullName>
    </recommendedName>
</protein>
<keyword evidence="3 5" id="KW-0647">Proteasome</keyword>
<dbReference type="PROSITE" id="PS51475">
    <property type="entry name" value="PROTEASOME_ALPHA_2"/>
    <property type="match status" value="1"/>
</dbReference>
<evidence type="ECO:0000256" key="3">
    <source>
        <dbReference type="ARBA" id="ARBA00022942"/>
    </source>
</evidence>
<feature type="compositionally biased region" description="Basic and acidic residues" evidence="7">
    <location>
        <begin position="245"/>
        <end position="267"/>
    </location>
</feature>
<evidence type="ECO:0000259" key="8">
    <source>
        <dbReference type="PROSITE" id="PS00388"/>
    </source>
</evidence>
<dbReference type="InterPro" id="IPR050115">
    <property type="entry name" value="Proteasome_alpha"/>
</dbReference>
<dbReference type="Pfam" id="PF00227">
    <property type="entry name" value="Proteasome"/>
    <property type="match status" value="1"/>
</dbReference>
<dbReference type="GO" id="GO:0005634">
    <property type="term" value="C:nucleus"/>
    <property type="evidence" value="ECO:0007669"/>
    <property type="project" value="UniProtKB-SubCell"/>
</dbReference>
<organism evidence="9 10">
    <name type="scientific">Trichuris muris</name>
    <name type="common">Mouse whipworm</name>
    <dbReference type="NCBI Taxonomy" id="70415"/>
    <lineage>
        <taxon>Eukaryota</taxon>
        <taxon>Metazoa</taxon>
        <taxon>Ecdysozoa</taxon>
        <taxon>Nematoda</taxon>
        <taxon>Enoplea</taxon>
        <taxon>Dorylaimia</taxon>
        <taxon>Trichinellida</taxon>
        <taxon>Trichuridae</taxon>
        <taxon>Trichuris</taxon>
    </lineage>
</organism>
<dbReference type="PROSITE" id="PS00388">
    <property type="entry name" value="PROTEASOME_ALPHA_1"/>
    <property type="match status" value="1"/>
</dbReference>
<dbReference type="Proteomes" id="UP000046395">
    <property type="component" value="Unassembled WGS sequence"/>
</dbReference>
<dbReference type="InterPro" id="IPR000426">
    <property type="entry name" value="Proteasome_asu_N"/>
</dbReference>
<proteinExistence type="inferred from homology"/>
<evidence type="ECO:0000256" key="7">
    <source>
        <dbReference type="SAM" id="MobiDB-lite"/>
    </source>
</evidence>
<evidence type="ECO:0000256" key="5">
    <source>
        <dbReference type="PROSITE-ProRule" id="PRU00808"/>
    </source>
</evidence>
<evidence type="ECO:0000256" key="4">
    <source>
        <dbReference type="ARBA" id="ARBA00023242"/>
    </source>
</evidence>
<dbReference type="GO" id="GO:0006511">
    <property type="term" value="P:ubiquitin-dependent protein catabolic process"/>
    <property type="evidence" value="ECO:0007669"/>
    <property type="project" value="InterPro"/>
</dbReference>
<dbReference type="AlphaFoldDB" id="A0A5S6R304"/>
<evidence type="ECO:0000256" key="6">
    <source>
        <dbReference type="RuleBase" id="RU000551"/>
    </source>
</evidence>
<feature type="region of interest" description="Disordered" evidence="7">
    <location>
        <begin position="244"/>
        <end position="267"/>
    </location>
</feature>
<dbReference type="WBParaSite" id="TMUE_3000013818.1">
    <property type="protein sequence ID" value="TMUE_3000013818.1"/>
    <property type="gene ID" value="WBGene00302038"/>
</dbReference>
<dbReference type="InterPro" id="IPR023332">
    <property type="entry name" value="Proteasome_alpha-type"/>
</dbReference>
<feature type="domain" description="Proteasome alpha-type subunits" evidence="8">
    <location>
        <begin position="6"/>
        <end position="28"/>
    </location>
</feature>
<evidence type="ECO:0000313" key="10">
    <source>
        <dbReference type="WBParaSite" id="TMUE_3000013818.1"/>
    </source>
</evidence>
<evidence type="ECO:0000256" key="2">
    <source>
        <dbReference type="ARBA" id="ARBA00022490"/>
    </source>
</evidence>
<dbReference type="GO" id="GO:0005737">
    <property type="term" value="C:cytoplasm"/>
    <property type="evidence" value="ECO:0007669"/>
    <property type="project" value="UniProtKB-SubCell"/>
</dbReference>
<accession>A0A5S6R304</accession>
<comment type="subcellular location">
    <subcellularLocation>
        <location evidence="6">Cytoplasm</location>
    </subcellularLocation>
    <subcellularLocation>
        <location evidence="6">Nucleus</location>
    </subcellularLocation>
</comment>
<dbReference type="GO" id="GO:0019773">
    <property type="term" value="C:proteasome core complex, alpha-subunit complex"/>
    <property type="evidence" value="ECO:0007669"/>
    <property type="project" value="UniProtKB-UniRule"/>
</dbReference>
<dbReference type="PANTHER" id="PTHR11599">
    <property type="entry name" value="PROTEASOME SUBUNIT ALPHA/BETA"/>
    <property type="match status" value="1"/>
</dbReference>
<dbReference type="InterPro" id="IPR035144">
    <property type="entry name" value="Proteasome_alpha1"/>
</dbReference>
<dbReference type="InterPro" id="IPR001353">
    <property type="entry name" value="Proteasome_sua/b"/>
</dbReference>
<reference evidence="10" key="1">
    <citation type="submission" date="2019-12" db="UniProtKB">
        <authorList>
            <consortium name="WormBaseParasite"/>
        </authorList>
    </citation>
    <scope>IDENTIFICATION</scope>
</reference>
<comment type="subunit">
    <text evidence="6">The 20S proteasome core is composed of 28 subunits that are arranged in four stacked rings, resulting in a barrel-shaped structure. The two end rings are each formed by seven alpha subunits, and the two central rings are each formed by seven beta subunits.</text>
</comment>
<dbReference type="FunFam" id="3.60.20.10:FF:000016">
    <property type="entry name" value="Proteasome subunit alpha type-6"/>
    <property type="match status" value="1"/>
</dbReference>
<keyword evidence="4 6" id="KW-0539">Nucleus</keyword>
<keyword evidence="9" id="KW-1185">Reference proteome</keyword>
<dbReference type="InterPro" id="IPR029055">
    <property type="entry name" value="Ntn_hydrolases_N"/>
</dbReference>
<name>A0A5S6R304_TRIMR</name>
<evidence type="ECO:0000256" key="1">
    <source>
        <dbReference type="ARBA" id="ARBA00002000"/>
    </source>
</evidence>
<dbReference type="CDD" id="cd03749">
    <property type="entry name" value="proteasome_alpha_type_1"/>
    <property type="match status" value="1"/>
</dbReference>
<dbReference type="STRING" id="70415.A0A5S6R304"/>
<dbReference type="SMART" id="SM00948">
    <property type="entry name" value="Proteasome_A_N"/>
    <property type="match status" value="1"/>
</dbReference>
<sequence>MFRNQYDGDVTIWSPQGRIHQIEYAMKAVSEGSATVGLKNQTHAVLVAVKRSPNELSGYQKKIYVLDEHVGISIAGLLSDGRLLSRFLHNECINWQWVFQEPIRIPKLMIELETKMQVNTQRYGRRPFGVGLLVAGYDENGPHICQSCPSGMVYECQAMSIGSRSQSARTYLDMHVAEFTSCSTEDLVKHGLLALRETLPTGLTLSVKNTAIAIVGKGTPFTVLAEEGISSYLQSIISVPLIRGQPEEERVEEGREPSRPAGSDGHE</sequence>